<dbReference type="KEGG" id="hja:BST95_12730"/>
<dbReference type="AlphaFoldDB" id="A0AAP8SPT1"/>
<keyword evidence="2" id="KW-1185">Reference proteome</keyword>
<name>A0AAP8SPT1_9GAMM</name>
<protein>
    <submittedName>
        <fullName evidence="1">Uncharacterized protein</fullName>
    </submittedName>
</protein>
<dbReference type="Proteomes" id="UP000235162">
    <property type="component" value="Unassembled WGS sequence"/>
</dbReference>
<dbReference type="InterPro" id="IPR053841">
    <property type="entry name" value="MksE"/>
</dbReference>
<dbReference type="Pfam" id="PF21980">
    <property type="entry name" value="MksE"/>
    <property type="match status" value="1"/>
</dbReference>
<dbReference type="RefSeq" id="WP_084199930.1">
    <property type="nucleotide sequence ID" value="NZ_BMYL01000005.1"/>
</dbReference>
<sequence length="212" mass="23764">MNPEEDLFTTIIEKLLTGAFICSYSDSIAFEQLESESYRSSVNDYLRKIGRSLAATNSGGAYYAVYTSIQSNTRRQSVRAQFREIVNDLEPVSRWLKLVMATLSLDASIQPGDSLKQSELLAALENSQPLVDDLSTITRVGTFQTKKTSPADQVRVVLERLGEKGYLCPQSSGLVYTATGKWDYFYEVADFIATHERLDEEYSDEEQIGLPV</sequence>
<proteinExistence type="predicted"/>
<reference evidence="1 2" key="1">
    <citation type="submission" date="2018-01" db="EMBL/GenBank/DDBJ databases">
        <title>The draft genome sequence of Halioglobus japonicus S1-36.</title>
        <authorList>
            <person name="Du Z.-J."/>
            <person name="Shi M.-J."/>
        </authorList>
    </citation>
    <scope>NUCLEOTIDE SEQUENCE [LARGE SCALE GENOMIC DNA]</scope>
    <source>
        <strain evidence="1 2">S1-36</strain>
    </source>
</reference>
<organism evidence="1 2">
    <name type="scientific">Halioglobus japonicus</name>
    <dbReference type="NCBI Taxonomy" id="930805"/>
    <lineage>
        <taxon>Bacteria</taxon>
        <taxon>Pseudomonadati</taxon>
        <taxon>Pseudomonadota</taxon>
        <taxon>Gammaproteobacteria</taxon>
        <taxon>Cellvibrionales</taxon>
        <taxon>Halieaceae</taxon>
        <taxon>Halioglobus</taxon>
    </lineage>
</organism>
<dbReference type="EMBL" id="PKUR01000001">
    <property type="protein sequence ID" value="PLW88005.1"/>
    <property type="molecule type" value="Genomic_DNA"/>
</dbReference>
<accession>A0AAP8SPT1</accession>
<gene>
    <name evidence="1" type="ORF">C0029_05455</name>
</gene>
<evidence type="ECO:0000313" key="2">
    <source>
        <dbReference type="Proteomes" id="UP000235162"/>
    </source>
</evidence>
<comment type="caution">
    <text evidence="1">The sequence shown here is derived from an EMBL/GenBank/DDBJ whole genome shotgun (WGS) entry which is preliminary data.</text>
</comment>
<evidence type="ECO:0000313" key="1">
    <source>
        <dbReference type="EMBL" id="PLW88005.1"/>
    </source>
</evidence>